<feature type="transmembrane region" description="Helical" evidence="1">
    <location>
        <begin position="48"/>
        <end position="66"/>
    </location>
</feature>
<dbReference type="AlphaFoldDB" id="A0A2N5ZKC3"/>
<evidence type="ECO:0000313" key="3">
    <source>
        <dbReference type="Proteomes" id="UP000234857"/>
    </source>
</evidence>
<keyword evidence="1" id="KW-1133">Transmembrane helix</keyword>
<evidence type="ECO:0000313" key="2">
    <source>
        <dbReference type="EMBL" id="PLX19052.1"/>
    </source>
</evidence>
<name>A0A2N5ZKC3_MUIH1</name>
<reference evidence="2 3" key="1">
    <citation type="submission" date="2017-11" db="EMBL/GenBank/DDBJ databases">
        <title>Genome-resolved metagenomics identifies genetic mobility, metabolic interactions, and unexpected diversity in perchlorate-reducing communities.</title>
        <authorList>
            <person name="Barnum T.P."/>
            <person name="Figueroa I.A."/>
            <person name="Carlstrom C.I."/>
            <person name="Lucas L.N."/>
            <person name="Engelbrektson A.L."/>
            <person name="Coates J.D."/>
        </authorList>
    </citation>
    <scope>NUCLEOTIDE SEQUENCE [LARGE SCALE GENOMIC DNA]</scope>
    <source>
        <strain evidence="2">BM706</strain>
    </source>
</reference>
<sequence length="177" mass="19962">MEKYIYLVKNYPLLSAFCQFAILGTFGELLAICINKKKLVFSWSLSKLIMKMLAWGILGIVIKYGFKGMKGFVSALIIAGYIPDMSGIVHSFYISFFTNLFFGPQMMLFHRIEDNLIDGNIRPSKWDFSGMMKSIKTLAWFWVPAHTITFILPVDFQIGLAAIWGVVLGIILGGGKK</sequence>
<gene>
    <name evidence="2" type="ORF">C0601_02880</name>
</gene>
<accession>A0A2N5ZKC3</accession>
<comment type="caution">
    <text evidence="2">The sequence shown here is derived from an EMBL/GenBank/DDBJ whole genome shotgun (WGS) entry which is preliminary data.</text>
</comment>
<evidence type="ECO:0008006" key="4">
    <source>
        <dbReference type="Google" id="ProtNLM"/>
    </source>
</evidence>
<keyword evidence="1" id="KW-0472">Membrane</keyword>
<dbReference type="Proteomes" id="UP000234857">
    <property type="component" value="Unassembled WGS sequence"/>
</dbReference>
<proteinExistence type="predicted"/>
<feature type="transmembrane region" description="Helical" evidence="1">
    <location>
        <begin position="72"/>
        <end position="102"/>
    </location>
</feature>
<dbReference type="EMBL" id="PKTG01000042">
    <property type="protein sequence ID" value="PLX19052.1"/>
    <property type="molecule type" value="Genomic_DNA"/>
</dbReference>
<feature type="transmembrane region" description="Helical" evidence="1">
    <location>
        <begin position="12"/>
        <end position="36"/>
    </location>
</feature>
<feature type="transmembrane region" description="Helical" evidence="1">
    <location>
        <begin position="158"/>
        <end position="175"/>
    </location>
</feature>
<keyword evidence="1" id="KW-0812">Transmembrane</keyword>
<organism evidence="2 3">
    <name type="scientific">Muiribacterium halophilum</name>
    <dbReference type="NCBI Taxonomy" id="2053465"/>
    <lineage>
        <taxon>Bacteria</taxon>
        <taxon>Candidatus Muiribacteriota</taxon>
        <taxon>Candidatus Muiribacteriia</taxon>
        <taxon>Candidatus Muiribacteriales</taxon>
        <taxon>Candidatus Muiribacteriaceae</taxon>
        <taxon>Candidatus Muiribacterium</taxon>
    </lineage>
</organism>
<protein>
    <recommendedName>
        <fullName evidence="4">Mpv17/PMP22 family protein</fullName>
    </recommendedName>
</protein>
<evidence type="ECO:0000256" key="1">
    <source>
        <dbReference type="SAM" id="Phobius"/>
    </source>
</evidence>